<comment type="subcellular location">
    <subcellularLocation>
        <location evidence="1">Cytoplasm</location>
    </subcellularLocation>
</comment>
<dbReference type="GO" id="GO:0006281">
    <property type="term" value="P:DNA repair"/>
    <property type="evidence" value="ECO:0007669"/>
    <property type="project" value="InterPro"/>
</dbReference>
<name>A0A4D6MGG1_VIGUN</name>
<dbReference type="PANTHER" id="PTHR28511">
    <property type="entry name" value="ENDONUCLEASE V"/>
    <property type="match status" value="1"/>
</dbReference>
<evidence type="ECO:0000313" key="7">
    <source>
        <dbReference type="Proteomes" id="UP000501690"/>
    </source>
</evidence>
<dbReference type="AlphaFoldDB" id="A0A4D6MGG1"/>
<evidence type="ECO:0000313" key="6">
    <source>
        <dbReference type="EMBL" id="QCD99591.1"/>
    </source>
</evidence>
<dbReference type="Proteomes" id="UP000501690">
    <property type="component" value="Linkage Group LG7"/>
</dbReference>
<dbReference type="EMBL" id="CP039351">
    <property type="protein sequence ID" value="QCD99591.1"/>
    <property type="molecule type" value="Genomic_DNA"/>
</dbReference>
<evidence type="ECO:0000256" key="5">
    <source>
        <dbReference type="ARBA" id="ARBA00022801"/>
    </source>
</evidence>
<dbReference type="CDD" id="cd06559">
    <property type="entry name" value="Endonuclease_V"/>
    <property type="match status" value="1"/>
</dbReference>
<protein>
    <submittedName>
        <fullName evidence="6">Deoxyribonuclease V</fullName>
    </submittedName>
</protein>
<keyword evidence="5" id="KW-0378">Hydrolase</keyword>
<gene>
    <name evidence="6" type="ORF">DEO72_LG7g875</name>
</gene>
<evidence type="ECO:0000256" key="3">
    <source>
        <dbReference type="ARBA" id="ARBA00022722"/>
    </source>
</evidence>
<keyword evidence="7" id="KW-1185">Reference proteome</keyword>
<dbReference type="Pfam" id="PF04493">
    <property type="entry name" value="Endonuclease_5"/>
    <property type="match status" value="1"/>
</dbReference>
<dbReference type="GO" id="GO:0005730">
    <property type="term" value="C:nucleolus"/>
    <property type="evidence" value="ECO:0007669"/>
    <property type="project" value="TreeGrafter"/>
</dbReference>
<dbReference type="InterPro" id="IPR007581">
    <property type="entry name" value="Endonuclease-V"/>
</dbReference>
<evidence type="ECO:0000256" key="4">
    <source>
        <dbReference type="ARBA" id="ARBA00022759"/>
    </source>
</evidence>
<dbReference type="GO" id="GO:0003727">
    <property type="term" value="F:single-stranded RNA binding"/>
    <property type="evidence" value="ECO:0007669"/>
    <property type="project" value="TreeGrafter"/>
</dbReference>
<evidence type="ECO:0000256" key="2">
    <source>
        <dbReference type="ARBA" id="ARBA00022490"/>
    </source>
</evidence>
<evidence type="ECO:0000256" key="1">
    <source>
        <dbReference type="ARBA" id="ARBA00004496"/>
    </source>
</evidence>
<reference evidence="6 7" key="1">
    <citation type="submission" date="2019-04" db="EMBL/GenBank/DDBJ databases">
        <title>An improved genome assembly and genetic linkage map for asparagus bean, Vigna unguiculata ssp. sesquipedialis.</title>
        <authorList>
            <person name="Xia Q."/>
            <person name="Zhang R."/>
            <person name="Dong Y."/>
        </authorList>
    </citation>
    <scope>NUCLEOTIDE SEQUENCE [LARGE SCALE GENOMIC DNA]</scope>
    <source>
        <tissue evidence="6">Leaf</tissue>
    </source>
</reference>
<accession>A0A4D6MGG1</accession>
<keyword evidence="3" id="KW-0540">Nuclease</keyword>
<proteinExistence type="predicted"/>
<dbReference type="PANTHER" id="PTHR28511:SF1">
    <property type="entry name" value="ENDONUCLEASE V"/>
    <property type="match status" value="1"/>
</dbReference>
<sequence length="289" mass="32395">MRVDRVRERVQTALAFVLLNGRSSRRSITIARLVARSPHLDNVTTQDILREKLITEDSFSWKLSSEGETGYKKGEELRYVGGVDISFSKDDPSKACGTLVVLDFHTLQLLYQDFSFVTLQVPYVPGFLAFREAPVLQQLLEKMKRSGNPFYPQLLMVDGNGILHPRGKCFTNEYCFGLACHIGVEANLPTIGIGKNLHHVDGLTHSTVRKLLEAEENSSKEFTNLVGCSGRVWGVAMRSTQGSIKPIFISIGHMISLQTAIMIVPEPIRQADIRSRDYIRKLEMNGKVT</sequence>
<keyword evidence="2" id="KW-0963">Cytoplasm</keyword>
<dbReference type="GO" id="GO:0005737">
    <property type="term" value="C:cytoplasm"/>
    <property type="evidence" value="ECO:0007669"/>
    <property type="project" value="UniProtKB-SubCell"/>
</dbReference>
<dbReference type="Gene3D" id="3.30.2170.10">
    <property type="entry name" value="archaeoglobus fulgidus dsm 4304 superfamily"/>
    <property type="match status" value="1"/>
</dbReference>
<organism evidence="6 7">
    <name type="scientific">Vigna unguiculata</name>
    <name type="common">Cowpea</name>
    <dbReference type="NCBI Taxonomy" id="3917"/>
    <lineage>
        <taxon>Eukaryota</taxon>
        <taxon>Viridiplantae</taxon>
        <taxon>Streptophyta</taxon>
        <taxon>Embryophyta</taxon>
        <taxon>Tracheophyta</taxon>
        <taxon>Spermatophyta</taxon>
        <taxon>Magnoliopsida</taxon>
        <taxon>eudicotyledons</taxon>
        <taxon>Gunneridae</taxon>
        <taxon>Pentapetalae</taxon>
        <taxon>rosids</taxon>
        <taxon>fabids</taxon>
        <taxon>Fabales</taxon>
        <taxon>Fabaceae</taxon>
        <taxon>Papilionoideae</taxon>
        <taxon>50 kb inversion clade</taxon>
        <taxon>NPAAA clade</taxon>
        <taxon>indigoferoid/millettioid clade</taxon>
        <taxon>Phaseoleae</taxon>
        <taxon>Vigna</taxon>
    </lineage>
</organism>
<keyword evidence="4" id="KW-0255">Endonuclease</keyword>
<dbReference type="GO" id="GO:0016891">
    <property type="term" value="F:RNA endonuclease activity producing 5'-phosphomonoesters, hydrolytic mechanism"/>
    <property type="evidence" value="ECO:0007669"/>
    <property type="project" value="TreeGrafter"/>
</dbReference>